<dbReference type="Pfam" id="PF13181">
    <property type="entry name" value="TPR_8"/>
    <property type="match status" value="2"/>
</dbReference>
<reference evidence="1 2" key="1">
    <citation type="submission" date="2019-11" db="EMBL/GenBank/DDBJ databases">
        <title>Genome of Strain BIT-d1.</title>
        <authorList>
            <person name="Yang Y."/>
        </authorList>
    </citation>
    <scope>NUCLEOTIDE SEQUENCE [LARGE SCALE GENOMIC DNA]</scope>
    <source>
        <strain evidence="1 2">BIT-d1</strain>
    </source>
</reference>
<evidence type="ECO:0000313" key="1">
    <source>
        <dbReference type="EMBL" id="MTG96981.1"/>
    </source>
</evidence>
<dbReference type="InterPro" id="IPR011990">
    <property type="entry name" value="TPR-like_helical_dom_sf"/>
</dbReference>
<sequence>MFCRFKIFVFIFLITGTFITKGQDIDDIYRIDSYKFACPTSDEYLKQLYKVGIKSLNNDEHVNLAGKIFFQIIEKDKALCDAYYFTGVSLTKQDKHKAALTYYFYADSLSSSPNLKFKEELAEAALRVSSVGLARKEYENIVEKFPNSPIGFYGIGLTATSLGDYERGIECLELAEQKFVQINSLTEKRKSEVLLMKGILYTQLKQYEEAVVSFEGCEDMFGQLLDYLANYAWSTYNLYLQTHDVKWEEKCKATLSKLRKLPTITQEFLDKFTFKSE</sequence>
<dbReference type="InterPro" id="IPR019734">
    <property type="entry name" value="TPR_rpt"/>
</dbReference>
<dbReference type="RefSeq" id="WP_155091031.1">
    <property type="nucleotide sequence ID" value="NZ_CP102754.1"/>
</dbReference>
<comment type="caution">
    <text evidence="1">The sequence shown here is derived from an EMBL/GenBank/DDBJ whole genome shotgun (WGS) entry which is preliminary data.</text>
</comment>
<evidence type="ECO:0000313" key="2">
    <source>
        <dbReference type="Proteomes" id="UP000438760"/>
    </source>
</evidence>
<dbReference type="AlphaFoldDB" id="A0A6I3LKE6"/>
<organism evidence="1 2">
    <name type="scientific">Myroides albus</name>
    <dbReference type="NCBI Taxonomy" id="2562892"/>
    <lineage>
        <taxon>Bacteria</taxon>
        <taxon>Pseudomonadati</taxon>
        <taxon>Bacteroidota</taxon>
        <taxon>Flavobacteriia</taxon>
        <taxon>Flavobacteriales</taxon>
        <taxon>Flavobacteriaceae</taxon>
        <taxon>Myroides</taxon>
    </lineage>
</organism>
<dbReference type="SMART" id="SM00028">
    <property type="entry name" value="TPR"/>
    <property type="match status" value="3"/>
</dbReference>
<dbReference type="SUPFAM" id="SSF48452">
    <property type="entry name" value="TPR-like"/>
    <property type="match status" value="1"/>
</dbReference>
<proteinExistence type="predicted"/>
<dbReference type="Proteomes" id="UP000438760">
    <property type="component" value="Unassembled WGS sequence"/>
</dbReference>
<accession>A0A6I3LKE6</accession>
<protein>
    <recommendedName>
        <fullName evidence="3">Tetratricopeptide repeat protein</fullName>
    </recommendedName>
</protein>
<dbReference type="OrthoDB" id="1251509at2"/>
<evidence type="ECO:0008006" key="3">
    <source>
        <dbReference type="Google" id="ProtNLM"/>
    </source>
</evidence>
<dbReference type="EMBL" id="WMJX01000003">
    <property type="protein sequence ID" value="MTG96981.1"/>
    <property type="molecule type" value="Genomic_DNA"/>
</dbReference>
<gene>
    <name evidence="1" type="ORF">GJV76_02285</name>
</gene>
<name>A0A6I3LKE6_9FLAO</name>
<keyword evidence="2" id="KW-1185">Reference proteome</keyword>
<dbReference type="Gene3D" id="1.25.40.10">
    <property type="entry name" value="Tetratricopeptide repeat domain"/>
    <property type="match status" value="2"/>
</dbReference>